<gene>
    <name evidence="1" type="ORF">ECRASSUSDP1_LOCUS5466</name>
</gene>
<protein>
    <submittedName>
        <fullName evidence="1">Uncharacterized protein</fullName>
    </submittedName>
</protein>
<evidence type="ECO:0000313" key="1">
    <source>
        <dbReference type="EMBL" id="CAI2364124.1"/>
    </source>
</evidence>
<proteinExistence type="predicted"/>
<accession>A0AAD1X7W1</accession>
<evidence type="ECO:0000313" key="2">
    <source>
        <dbReference type="Proteomes" id="UP001295684"/>
    </source>
</evidence>
<dbReference type="Proteomes" id="UP001295684">
    <property type="component" value="Unassembled WGS sequence"/>
</dbReference>
<organism evidence="1 2">
    <name type="scientific">Euplotes crassus</name>
    <dbReference type="NCBI Taxonomy" id="5936"/>
    <lineage>
        <taxon>Eukaryota</taxon>
        <taxon>Sar</taxon>
        <taxon>Alveolata</taxon>
        <taxon>Ciliophora</taxon>
        <taxon>Intramacronucleata</taxon>
        <taxon>Spirotrichea</taxon>
        <taxon>Hypotrichia</taxon>
        <taxon>Euplotida</taxon>
        <taxon>Euplotidae</taxon>
        <taxon>Moneuplotes</taxon>
    </lineage>
</organism>
<keyword evidence="2" id="KW-1185">Reference proteome</keyword>
<sequence>MICNILPYFGYLDQNYQMMSQLCKESRECWMSNEAAFCLKALTDRRRQLAFAFTYSEKINDRTAKDIIKFIQKFPILYKIFKLPNLKFTSGDEVNNFLKFADKINNEFLRFTHVNFDDCKLEQKFYEDYSALLDSKGLEEKKQQIHTYYSSKGVMINLANPNMTTKLDLSIPQVLAIALMNPETNVSSDELDQLDPKLKSHVTSLGINYLKNDNDYMGICSRVKVLVNWFDNIENLKFSFLEAPPSCVNNILLNFSGLVNTIEIKVNKNHLPRTTIEAKNCYLQCCYYSHQKMEAENKVFFAKKVTFASPPEGLNNNKEENWQNIKDFSFLRIEGIRELEIEESNVLETQFRASLDHNHFCVTKRDIVGASTNKFLDSDVLEQFPNAMFTFDISKKANDSMAIERSVFEEAKKVEEYDDSTLFGILSLRTEFGEIEPILQTFASKNLIYLEIELLKSEKSSEVTAIQALHKIIQDNDTLREIEVSLHNETSVISILDSCENKPNIDCITIASSQDLSKRVKSHVQEYKKRNIFKTVKVYISEVKAEKSRCIIF</sequence>
<reference evidence="1" key="1">
    <citation type="submission" date="2023-07" db="EMBL/GenBank/DDBJ databases">
        <authorList>
            <consortium name="AG Swart"/>
            <person name="Singh M."/>
            <person name="Singh A."/>
            <person name="Seah K."/>
            <person name="Emmerich C."/>
        </authorList>
    </citation>
    <scope>NUCLEOTIDE SEQUENCE</scope>
    <source>
        <strain evidence="1">DP1</strain>
    </source>
</reference>
<comment type="caution">
    <text evidence="1">The sequence shown here is derived from an EMBL/GenBank/DDBJ whole genome shotgun (WGS) entry which is preliminary data.</text>
</comment>
<dbReference type="EMBL" id="CAMPGE010005276">
    <property type="protein sequence ID" value="CAI2364124.1"/>
    <property type="molecule type" value="Genomic_DNA"/>
</dbReference>
<dbReference type="AlphaFoldDB" id="A0AAD1X7W1"/>
<name>A0AAD1X7W1_EUPCR</name>